<keyword evidence="4 7" id="KW-0812">Transmembrane</keyword>
<feature type="transmembrane region" description="Helical" evidence="7">
    <location>
        <begin position="33"/>
        <end position="54"/>
    </location>
</feature>
<accession>A0A7S3VPT9</accession>
<name>A0A7S3VPT9_DUNTE</name>
<keyword evidence="5 7" id="KW-1133">Transmembrane helix</keyword>
<evidence type="ECO:0000313" key="8">
    <source>
        <dbReference type="EMBL" id="CAE0498511.1"/>
    </source>
</evidence>
<keyword evidence="6 7" id="KW-0472">Membrane</keyword>
<reference evidence="8" key="1">
    <citation type="submission" date="2021-01" db="EMBL/GenBank/DDBJ databases">
        <authorList>
            <person name="Corre E."/>
            <person name="Pelletier E."/>
            <person name="Niang G."/>
            <person name="Scheremetjew M."/>
            <person name="Finn R."/>
            <person name="Kale V."/>
            <person name="Holt S."/>
            <person name="Cochrane G."/>
            <person name="Meng A."/>
            <person name="Brown T."/>
            <person name="Cohen L."/>
        </authorList>
    </citation>
    <scope>NUCLEOTIDE SEQUENCE</scope>
    <source>
        <strain evidence="8">CCMP1320</strain>
    </source>
</reference>
<evidence type="ECO:0000256" key="4">
    <source>
        <dbReference type="ARBA" id="ARBA00022692"/>
    </source>
</evidence>
<evidence type="ECO:0000256" key="6">
    <source>
        <dbReference type="ARBA" id="ARBA00023136"/>
    </source>
</evidence>
<dbReference type="AlphaFoldDB" id="A0A7S3VPT9"/>
<dbReference type="PANTHER" id="PTHR31326">
    <property type="entry name" value="PROTEIN CLT2, CHLOROPLASTIC"/>
    <property type="match status" value="1"/>
</dbReference>
<dbReference type="EMBL" id="HBIP01022690">
    <property type="protein sequence ID" value="CAE0498511.1"/>
    <property type="molecule type" value="Transcribed_RNA"/>
</dbReference>
<comment type="subcellular location">
    <subcellularLocation>
        <location evidence="1">Membrane</location>
        <topology evidence="1">Multi-pass membrane protein</topology>
    </subcellularLocation>
</comment>
<feature type="transmembrane region" description="Helical" evidence="7">
    <location>
        <begin position="66"/>
        <end position="88"/>
    </location>
</feature>
<dbReference type="PANTHER" id="PTHR31326:SF1">
    <property type="entry name" value="PROTEIN CLT2, CHLOROPLASTIC"/>
    <property type="match status" value="1"/>
</dbReference>
<evidence type="ECO:0008006" key="9">
    <source>
        <dbReference type="Google" id="ProtNLM"/>
    </source>
</evidence>
<evidence type="ECO:0000256" key="5">
    <source>
        <dbReference type="ARBA" id="ARBA00022989"/>
    </source>
</evidence>
<dbReference type="SUPFAM" id="SSF103481">
    <property type="entry name" value="Multidrug resistance efflux transporter EmrE"/>
    <property type="match status" value="1"/>
</dbReference>
<proteinExistence type="inferred from homology"/>
<dbReference type="Pfam" id="PF08627">
    <property type="entry name" value="CRT-like"/>
    <property type="match status" value="1"/>
</dbReference>
<feature type="transmembrane region" description="Helical" evidence="7">
    <location>
        <begin position="261"/>
        <end position="279"/>
    </location>
</feature>
<feature type="transmembrane region" description="Helical" evidence="7">
    <location>
        <begin position="237"/>
        <end position="255"/>
    </location>
</feature>
<dbReference type="Gene3D" id="1.10.3730.20">
    <property type="match status" value="1"/>
</dbReference>
<feature type="transmembrane region" description="Helical" evidence="7">
    <location>
        <begin position="146"/>
        <end position="166"/>
    </location>
</feature>
<dbReference type="GO" id="GO:0016020">
    <property type="term" value="C:membrane"/>
    <property type="evidence" value="ECO:0007669"/>
    <property type="project" value="UniProtKB-SubCell"/>
</dbReference>
<evidence type="ECO:0000256" key="2">
    <source>
        <dbReference type="ARBA" id="ARBA00006690"/>
    </source>
</evidence>
<protein>
    <recommendedName>
        <fullName evidence="9">EamA domain-containing protein</fullName>
    </recommendedName>
</protein>
<comment type="similarity">
    <text evidence="2">Belongs to the CRT-like transporter family.</text>
</comment>
<feature type="transmembrane region" description="Helical" evidence="7">
    <location>
        <begin position="208"/>
        <end position="225"/>
    </location>
</feature>
<dbReference type="InterPro" id="IPR013936">
    <property type="entry name" value="CRT-like"/>
</dbReference>
<evidence type="ECO:0000256" key="7">
    <source>
        <dbReference type="SAM" id="Phobius"/>
    </source>
</evidence>
<gene>
    <name evidence="8" type="ORF">DTER00134_LOCUS13584</name>
</gene>
<keyword evidence="3" id="KW-0813">Transport</keyword>
<sequence>MLQVDKRPFILIGACEAASQVFSMIGASHLPGVLIPIINQSYLLWSFLLAALILKTRFHPSQLIGALLVVAGVALSVLPPDVAASLWQGSPSTAASTLPGAAIPSVELKYVALVVACFSLPALASIMKDKIFREEKERLGKPLDIFVVNSFGSAFQALFVVLLLPVTTSLARVPLDQLPDYLTRGSQCLQGLTPACGTDCSLSPLLPFAYIVMNLLFNVSMLLLLRSIGAVGTTMVSSLLVPLTIAAFTLVPASFLPPPTLSSNFLLGAFILVCGQLTFNMPKLKAAFGRPKPA</sequence>
<evidence type="ECO:0000256" key="1">
    <source>
        <dbReference type="ARBA" id="ARBA00004141"/>
    </source>
</evidence>
<organism evidence="8">
    <name type="scientific">Dunaliella tertiolecta</name>
    <name type="common">Green alga</name>
    <dbReference type="NCBI Taxonomy" id="3047"/>
    <lineage>
        <taxon>Eukaryota</taxon>
        <taxon>Viridiplantae</taxon>
        <taxon>Chlorophyta</taxon>
        <taxon>core chlorophytes</taxon>
        <taxon>Chlorophyceae</taxon>
        <taxon>CS clade</taxon>
        <taxon>Chlamydomonadales</taxon>
        <taxon>Dunaliellaceae</taxon>
        <taxon>Dunaliella</taxon>
    </lineage>
</organism>
<feature type="transmembrane region" description="Helical" evidence="7">
    <location>
        <begin position="108"/>
        <end position="126"/>
    </location>
</feature>
<evidence type="ECO:0000256" key="3">
    <source>
        <dbReference type="ARBA" id="ARBA00022448"/>
    </source>
</evidence>
<dbReference type="InterPro" id="IPR037185">
    <property type="entry name" value="EmrE-like"/>
</dbReference>